<comment type="caution">
    <text evidence="8">The sequence shown here is derived from an EMBL/GenBank/DDBJ whole genome shotgun (WGS) entry which is preliminary data.</text>
</comment>
<evidence type="ECO:0000256" key="3">
    <source>
        <dbReference type="ARBA" id="ARBA00022692"/>
    </source>
</evidence>
<feature type="domain" description="Major facilitator superfamily (MFS) profile" evidence="7">
    <location>
        <begin position="25"/>
        <end position="205"/>
    </location>
</feature>
<feature type="transmembrane region" description="Helical" evidence="6">
    <location>
        <begin position="151"/>
        <end position="171"/>
    </location>
</feature>
<evidence type="ECO:0000256" key="5">
    <source>
        <dbReference type="ARBA" id="ARBA00023136"/>
    </source>
</evidence>
<dbReference type="Gene3D" id="1.20.1250.20">
    <property type="entry name" value="MFS general substrate transporter like domains"/>
    <property type="match status" value="1"/>
</dbReference>
<dbReference type="AlphaFoldDB" id="A0A7K3R9B2"/>
<reference evidence="8 9" key="1">
    <citation type="submission" date="2020-01" db="EMBL/GenBank/DDBJ databases">
        <title>Insect and environment-associated Actinomycetes.</title>
        <authorList>
            <person name="Currrie C."/>
            <person name="Chevrette M."/>
            <person name="Carlson C."/>
            <person name="Stubbendieck R."/>
            <person name="Wendt-Pienkowski E."/>
        </authorList>
    </citation>
    <scope>NUCLEOTIDE SEQUENCE [LARGE SCALE GENOMIC DNA]</scope>
    <source>
        <strain evidence="8 9">SID7903</strain>
    </source>
</reference>
<dbReference type="InterPro" id="IPR020846">
    <property type="entry name" value="MFS_dom"/>
</dbReference>
<proteinExistence type="predicted"/>
<dbReference type="InterPro" id="IPR036259">
    <property type="entry name" value="MFS_trans_sf"/>
</dbReference>
<feature type="transmembrane region" description="Helical" evidence="6">
    <location>
        <begin position="27"/>
        <end position="46"/>
    </location>
</feature>
<dbReference type="Proteomes" id="UP000470951">
    <property type="component" value="Unassembled WGS sequence"/>
</dbReference>
<evidence type="ECO:0000259" key="7">
    <source>
        <dbReference type="PROSITE" id="PS50850"/>
    </source>
</evidence>
<accession>A0A7K3R9B2</accession>
<keyword evidence="4 6" id="KW-1133">Transmembrane helix</keyword>
<dbReference type="InterPro" id="IPR011701">
    <property type="entry name" value="MFS"/>
</dbReference>
<evidence type="ECO:0000256" key="1">
    <source>
        <dbReference type="ARBA" id="ARBA00004651"/>
    </source>
</evidence>
<feature type="transmembrane region" description="Helical" evidence="6">
    <location>
        <begin position="177"/>
        <end position="197"/>
    </location>
</feature>
<evidence type="ECO:0000256" key="4">
    <source>
        <dbReference type="ARBA" id="ARBA00022989"/>
    </source>
</evidence>
<feature type="transmembrane region" description="Helical" evidence="6">
    <location>
        <begin position="58"/>
        <end position="79"/>
    </location>
</feature>
<evidence type="ECO:0000256" key="2">
    <source>
        <dbReference type="ARBA" id="ARBA00022475"/>
    </source>
</evidence>
<comment type="subcellular location">
    <subcellularLocation>
        <location evidence="1">Cell membrane</location>
        <topology evidence="1">Multi-pass membrane protein</topology>
    </subcellularLocation>
</comment>
<evidence type="ECO:0000313" key="9">
    <source>
        <dbReference type="Proteomes" id="UP000470951"/>
    </source>
</evidence>
<evidence type="ECO:0000313" key="8">
    <source>
        <dbReference type="EMBL" id="NEB98655.1"/>
    </source>
</evidence>
<keyword evidence="5 6" id="KW-0472">Membrane</keyword>
<dbReference type="RefSeq" id="WP_164269408.1">
    <property type="nucleotide sequence ID" value="NZ_JAAGMS010000131.1"/>
</dbReference>
<dbReference type="GO" id="GO:0022857">
    <property type="term" value="F:transmembrane transporter activity"/>
    <property type="evidence" value="ECO:0007669"/>
    <property type="project" value="InterPro"/>
</dbReference>
<organism evidence="8 9">
    <name type="scientific">Streptomyces anulatus</name>
    <name type="common">Streptomyces chrysomallus</name>
    <dbReference type="NCBI Taxonomy" id="1892"/>
    <lineage>
        <taxon>Bacteria</taxon>
        <taxon>Bacillati</taxon>
        <taxon>Actinomycetota</taxon>
        <taxon>Actinomycetes</taxon>
        <taxon>Kitasatosporales</taxon>
        <taxon>Streptomycetaceae</taxon>
        <taxon>Streptomyces</taxon>
    </lineage>
</organism>
<gene>
    <name evidence="8" type="ORF">G3I58_11820</name>
</gene>
<evidence type="ECO:0000256" key="6">
    <source>
        <dbReference type="SAM" id="Phobius"/>
    </source>
</evidence>
<sequence>LLPRLPAERTVPLGGVLRLTRDPRLRTGLLVVGFLVTGHFAAYTYVRPVLEDVTGVGAGTIGALLLVYGIAGVAGNFLAGAGAARAPRTTLLVIGTVLALTVAALPWLGGSPALAAVLMAVWGLGYGGVSVATQTWVLLAAPAAREAASSLFVGVFNGAIALGALTGGLVADRVGVTAVMATGAALVAGALVTTAAGRAPAPAGP</sequence>
<protein>
    <submittedName>
        <fullName evidence="8">MFS transporter</fullName>
    </submittedName>
</protein>
<feature type="transmembrane region" description="Helical" evidence="6">
    <location>
        <begin position="114"/>
        <end position="139"/>
    </location>
</feature>
<name>A0A7K3R9B2_STRAQ</name>
<dbReference type="GO" id="GO:0005886">
    <property type="term" value="C:plasma membrane"/>
    <property type="evidence" value="ECO:0007669"/>
    <property type="project" value="UniProtKB-SubCell"/>
</dbReference>
<keyword evidence="3 6" id="KW-0812">Transmembrane</keyword>
<dbReference type="Pfam" id="PF07690">
    <property type="entry name" value="MFS_1"/>
    <property type="match status" value="1"/>
</dbReference>
<dbReference type="SUPFAM" id="SSF103473">
    <property type="entry name" value="MFS general substrate transporter"/>
    <property type="match status" value="1"/>
</dbReference>
<dbReference type="PROSITE" id="PS50850">
    <property type="entry name" value="MFS"/>
    <property type="match status" value="1"/>
</dbReference>
<dbReference type="EMBL" id="JAAGMS010000131">
    <property type="protein sequence ID" value="NEB98655.1"/>
    <property type="molecule type" value="Genomic_DNA"/>
</dbReference>
<feature type="non-terminal residue" evidence="8">
    <location>
        <position position="1"/>
    </location>
</feature>
<dbReference type="InterPro" id="IPR050189">
    <property type="entry name" value="MFS_Efflux_Transporters"/>
</dbReference>
<feature type="transmembrane region" description="Helical" evidence="6">
    <location>
        <begin position="91"/>
        <end position="108"/>
    </location>
</feature>
<keyword evidence="2" id="KW-1003">Cell membrane</keyword>
<dbReference type="PANTHER" id="PTHR43124:SF3">
    <property type="entry name" value="CHLORAMPHENICOL EFFLUX PUMP RV0191"/>
    <property type="match status" value="1"/>
</dbReference>
<dbReference type="PANTHER" id="PTHR43124">
    <property type="entry name" value="PURINE EFFLUX PUMP PBUE"/>
    <property type="match status" value="1"/>
</dbReference>